<dbReference type="HAMAP" id="MF_01925">
    <property type="entry name" value="P5C_reductase"/>
    <property type="match status" value="1"/>
</dbReference>
<keyword evidence="2 3" id="KW-0560">Oxidoreductase</keyword>
<dbReference type="InterPro" id="IPR029036">
    <property type="entry name" value="P5CR_dimer"/>
</dbReference>
<evidence type="ECO:0000313" key="6">
    <source>
        <dbReference type="EMBL" id="KCZ94285.1"/>
    </source>
</evidence>
<evidence type="ECO:0000313" key="7">
    <source>
        <dbReference type="Proteomes" id="UP000025171"/>
    </source>
</evidence>
<dbReference type="PATRIC" id="fig|1280950.3.peg.587"/>
<dbReference type="InterPro" id="IPR000304">
    <property type="entry name" value="Pyrroline-COOH_reductase"/>
</dbReference>
<evidence type="ECO:0000256" key="2">
    <source>
        <dbReference type="ARBA" id="ARBA00023002"/>
    </source>
</evidence>
<dbReference type="Proteomes" id="UP000025171">
    <property type="component" value="Unassembled WGS sequence"/>
</dbReference>
<comment type="similarity">
    <text evidence="1 3">Belongs to the pyrroline-5-carboxylate reductase family.</text>
</comment>
<dbReference type="Gene3D" id="1.10.3730.10">
    <property type="entry name" value="ProC C-terminal domain-like"/>
    <property type="match status" value="1"/>
</dbReference>
<dbReference type="InterPro" id="IPR036291">
    <property type="entry name" value="NAD(P)-bd_dom_sf"/>
</dbReference>
<comment type="function">
    <text evidence="3">Catalyzes the reduction of 1-pyrroline-5-carboxylate (PCA) to L-proline.</text>
</comment>
<dbReference type="EMBL" id="ARYK01000001">
    <property type="protein sequence ID" value="KCZ94285.1"/>
    <property type="molecule type" value="Genomic_DNA"/>
</dbReference>
<comment type="subcellular location">
    <subcellularLocation>
        <location evidence="3">Cytoplasm</location>
    </subcellularLocation>
</comment>
<dbReference type="eggNOG" id="COG0345">
    <property type="taxonomic scope" value="Bacteria"/>
</dbReference>
<dbReference type="GO" id="GO:0055129">
    <property type="term" value="P:L-proline biosynthetic process"/>
    <property type="evidence" value="ECO:0007669"/>
    <property type="project" value="UniProtKB-UniRule"/>
</dbReference>
<dbReference type="PANTHER" id="PTHR11645:SF0">
    <property type="entry name" value="PYRROLINE-5-CARBOXYLATE REDUCTASE 3"/>
    <property type="match status" value="1"/>
</dbReference>
<gene>
    <name evidence="3" type="primary">proC</name>
    <name evidence="6" type="ORF">HJO_02885</name>
</gene>
<protein>
    <recommendedName>
        <fullName evidence="3">Pyrroline-5-carboxylate reductase</fullName>
        <shortName evidence="3">P5C reductase</shortName>
        <shortName evidence="3">P5CR</shortName>
        <ecNumber evidence="3">1.5.1.2</ecNumber>
    </recommendedName>
    <alternativeName>
        <fullName evidence="3">PCA reductase</fullName>
    </alternativeName>
</protein>
<comment type="catalytic activity">
    <reaction evidence="3">
        <text>L-proline + NAD(+) = (S)-1-pyrroline-5-carboxylate + NADH + 2 H(+)</text>
        <dbReference type="Rhea" id="RHEA:14105"/>
        <dbReference type="ChEBI" id="CHEBI:15378"/>
        <dbReference type="ChEBI" id="CHEBI:17388"/>
        <dbReference type="ChEBI" id="CHEBI:57540"/>
        <dbReference type="ChEBI" id="CHEBI:57945"/>
        <dbReference type="ChEBI" id="CHEBI:60039"/>
        <dbReference type="EC" id="1.5.1.2"/>
    </reaction>
</comment>
<keyword evidence="7" id="KW-1185">Reference proteome</keyword>
<feature type="binding site" evidence="4">
    <location>
        <begin position="6"/>
        <end position="11"/>
    </location>
    <ligand>
        <name>NADP(+)</name>
        <dbReference type="ChEBI" id="CHEBI:58349"/>
    </ligand>
</feature>
<organism evidence="6 7">
    <name type="scientific">Hyphomonas johnsonii MHS-2</name>
    <dbReference type="NCBI Taxonomy" id="1280950"/>
    <lineage>
        <taxon>Bacteria</taxon>
        <taxon>Pseudomonadati</taxon>
        <taxon>Pseudomonadota</taxon>
        <taxon>Alphaproteobacteria</taxon>
        <taxon>Hyphomonadales</taxon>
        <taxon>Hyphomonadaceae</taxon>
        <taxon>Hyphomonas</taxon>
    </lineage>
</organism>
<dbReference type="RefSeq" id="WP_035613342.1">
    <property type="nucleotide sequence ID" value="NZ_ARYK01000001.1"/>
</dbReference>
<keyword evidence="3 4" id="KW-0521">NADP</keyword>
<reference evidence="6 7" key="1">
    <citation type="journal article" date="2014" name="Antonie Van Leeuwenhoek">
        <title>Hyphomonas beringensis sp. nov. and Hyphomonas chukchiensis sp. nov., isolated from surface seawater of the Bering Sea and Chukchi Sea.</title>
        <authorList>
            <person name="Li C."/>
            <person name="Lai Q."/>
            <person name="Li G."/>
            <person name="Dong C."/>
            <person name="Wang J."/>
            <person name="Liao Y."/>
            <person name="Shao Z."/>
        </authorList>
    </citation>
    <scope>NUCLEOTIDE SEQUENCE [LARGE SCALE GENOMIC DNA]</scope>
    <source>
        <strain evidence="6 7">MHS-2</strain>
    </source>
</reference>
<proteinExistence type="inferred from homology"/>
<keyword evidence="3" id="KW-0028">Amino-acid biosynthesis</keyword>
<comment type="pathway">
    <text evidence="3">Amino-acid biosynthesis; L-proline biosynthesis; L-proline from L-glutamate 5-semialdehyde: step 1/1.</text>
</comment>
<comment type="catalytic activity">
    <reaction evidence="3">
        <text>L-proline + NADP(+) = (S)-1-pyrroline-5-carboxylate + NADPH + 2 H(+)</text>
        <dbReference type="Rhea" id="RHEA:14109"/>
        <dbReference type="ChEBI" id="CHEBI:15378"/>
        <dbReference type="ChEBI" id="CHEBI:17388"/>
        <dbReference type="ChEBI" id="CHEBI:57783"/>
        <dbReference type="ChEBI" id="CHEBI:58349"/>
        <dbReference type="ChEBI" id="CHEBI:60039"/>
        <dbReference type="EC" id="1.5.1.2"/>
    </reaction>
</comment>
<dbReference type="PIRSF" id="PIRSF000193">
    <property type="entry name" value="Pyrrol-5-carb_rd"/>
    <property type="match status" value="1"/>
</dbReference>
<dbReference type="EC" id="1.5.1.2" evidence="3"/>
<dbReference type="Pfam" id="PF14748">
    <property type="entry name" value="P5CR_dimer"/>
    <property type="match status" value="1"/>
</dbReference>
<feature type="binding site" evidence="4">
    <location>
        <begin position="61"/>
        <end position="64"/>
    </location>
    <ligand>
        <name>NADP(+)</name>
        <dbReference type="ChEBI" id="CHEBI:58349"/>
    </ligand>
</feature>
<evidence type="ECO:0000256" key="1">
    <source>
        <dbReference type="ARBA" id="ARBA00005525"/>
    </source>
</evidence>
<dbReference type="InterPro" id="IPR008927">
    <property type="entry name" value="6-PGluconate_DH-like_C_sf"/>
</dbReference>
<dbReference type="SUPFAM" id="SSF48179">
    <property type="entry name" value="6-phosphogluconate dehydrogenase C-terminal domain-like"/>
    <property type="match status" value="1"/>
</dbReference>
<dbReference type="STRING" id="1280950.HJO_02885"/>
<name>A0A059FUA0_9PROT</name>
<dbReference type="AlphaFoldDB" id="A0A059FUA0"/>
<evidence type="ECO:0000259" key="5">
    <source>
        <dbReference type="Pfam" id="PF14748"/>
    </source>
</evidence>
<evidence type="ECO:0000256" key="4">
    <source>
        <dbReference type="PIRSR" id="PIRSR000193-1"/>
    </source>
</evidence>
<dbReference type="Gene3D" id="3.40.50.720">
    <property type="entry name" value="NAD(P)-binding Rossmann-like Domain"/>
    <property type="match status" value="1"/>
</dbReference>
<comment type="caution">
    <text evidence="6">The sequence shown here is derived from an EMBL/GenBank/DDBJ whole genome shotgun (WGS) entry which is preliminary data.</text>
</comment>
<keyword evidence="3" id="KW-0963">Cytoplasm</keyword>
<dbReference type="PANTHER" id="PTHR11645">
    <property type="entry name" value="PYRROLINE-5-CARBOXYLATE REDUCTASE"/>
    <property type="match status" value="1"/>
</dbReference>
<evidence type="ECO:0000256" key="3">
    <source>
        <dbReference type="HAMAP-Rule" id="MF_01925"/>
    </source>
</evidence>
<accession>A0A059FUA0</accession>
<dbReference type="GO" id="GO:0005737">
    <property type="term" value="C:cytoplasm"/>
    <property type="evidence" value="ECO:0007669"/>
    <property type="project" value="UniProtKB-SubCell"/>
</dbReference>
<keyword evidence="3" id="KW-0641">Proline biosynthesis</keyword>
<dbReference type="GO" id="GO:0004735">
    <property type="term" value="F:pyrroline-5-carboxylate reductase activity"/>
    <property type="evidence" value="ECO:0007669"/>
    <property type="project" value="UniProtKB-UniRule"/>
</dbReference>
<dbReference type="SUPFAM" id="SSF51735">
    <property type="entry name" value="NAD(P)-binding Rossmann-fold domains"/>
    <property type="match status" value="1"/>
</dbReference>
<sequence>MKALLIGCGKMGGALLGRWVKSPEWSFTVVDPMAQDLPDDVRLFRDREELGSELFDLVIVAVKPQLIDAVLPGYEQYLGATGCVGSIAAGCSVARLQSALGDVSVIRIMPNLPASIGQGVSGLFAGPKCTPAQRSGVESLMQQAGTTVWVDEEDALDRVTAVAGSGPGYVFEIARTYIEAAEALGFTTAQARALVLDTMAGAVEMARRSDESVETLRNSVTSKNGTTQAGLDALNGDGTLTELMRRTTRAAYDRAVELR</sequence>
<dbReference type="OrthoDB" id="9805754at2"/>
<dbReference type="UniPathway" id="UPA00098">
    <property type="reaction ID" value="UER00361"/>
</dbReference>
<feature type="domain" description="Pyrroline-5-carboxylate reductase dimerisation" evidence="5">
    <location>
        <begin position="153"/>
        <end position="258"/>
    </location>
</feature>